<evidence type="ECO:0000256" key="1">
    <source>
        <dbReference type="ARBA" id="ARBA00004123"/>
    </source>
</evidence>
<keyword evidence="5" id="KW-0508">mRNA splicing</keyword>
<comment type="similarity">
    <text evidence="2">Belongs to the TFP11/STIP family.</text>
</comment>
<evidence type="ECO:0000313" key="10">
    <source>
        <dbReference type="EMBL" id="KAL3325736.1"/>
    </source>
</evidence>
<dbReference type="InterPro" id="IPR045211">
    <property type="entry name" value="TFP11/STIP/Ntr1"/>
</dbReference>
<dbReference type="InterPro" id="IPR000467">
    <property type="entry name" value="G_patch_dom"/>
</dbReference>
<feature type="compositionally biased region" description="Acidic residues" evidence="8">
    <location>
        <begin position="128"/>
        <end position="139"/>
    </location>
</feature>
<evidence type="ECO:0000256" key="2">
    <source>
        <dbReference type="ARBA" id="ARBA00010900"/>
    </source>
</evidence>
<organism evidence="10 11">
    <name type="scientific">Solanum stoloniferum</name>
    <dbReference type="NCBI Taxonomy" id="62892"/>
    <lineage>
        <taxon>Eukaryota</taxon>
        <taxon>Viridiplantae</taxon>
        <taxon>Streptophyta</taxon>
        <taxon>Embryophyta</taxon>
        <taxon>Tracheophyta</taxon>
        <taxon>Spermatophyta</taxon>
        <taxon>Magnoliopsida</taxon>
        <taxon>eudicotyledons</taxon>
        <taxon>Gunneridae</taxon>
        <taxon>Pentapetalae</taxon>
        <taxon>asterids</taxon>
        <taxon>lamiids</taxon>
        <taxon>Solanales</taxon>
        <taxon>Solanaceae</taxon>
        <taxon>Solanoideae</taxon>
        <taxon>Solaneae</taxon>
        <taxon>Solanum</taxon>
    </lineage>
</organism>
<feature type="region of interest" description="Disordered" evidence="8">
    <location>
        <begin position="181"/>
        <end position="216"/>
    </location>
</feature>
<comment type="caution">
    <text evidence="10">The sequence shown here is derived from an EMBL/GenBank/DDBJ whole genome shotgun (WGS) entry which is preliminary data.</text>
</comment>
<dbReference type="PROSITE" id="PS50174">
    <property type="entry name" value="G_PATCH"/>
    <property type="match status" value="1"/>
</dbReference>
<dbReference type="GO" id="GO:0005681">
    <property type="term" value="C:spliceosomal complex"/>
    <property type="evidence" value="ECO:0007669"/>
    <property type="project" value="UniProtKB-KW"/>
</dbReference>
<feature type="compositionally biased region" description="Basic and acidic residues" evidence="8">
    <location>
        <begin position="181"/>
        <end position="195"/>
    </location>
</feature>
<dbReference type="InterPro" id="IPR022159">
    <property type="entry name" value="STIP/TFIP11_N"/>
</dbReference>
<feature type="domain" description="G-patch" evidence="9">
    <location>
        <begin position="221"/>
        <end position="266"/>
    </location>
</feature>
<keyword evidence="11" id="KW-1185">Reference proteome</keyword>
<comment type="subcellular location">
    <subcellularLocation>
        <location evidence="1">Nucleus</location>
    </subcellularLocation>
</comment>
<keyword evidence="6" id="KW-0539">Nucleus</keyword>
<dbReference type="EMBL" id="JBJKTR010000022">
    <property type="protein sequence ID" value="KAL3325736.1"/>
    <property type="molecule type" value="Genomic_DNA"/>
</dbReference>
<keyword evidence="4" id="KW-0747">Spliceosome</keyword>
<sequence>PIVFSLLYYPAIGDRRFCYRFFYIKLFSMDDYQEMERFGMENDFEDGQWIGGEFYYRKRKEKKQVQTKDDTLYGVFASGDSDSDYEGSSSKKRKKGLSSKPDLTKPVNFVSTGIVMPNKEIDKNSKEENEEQLMPEEENKDLGLGIGTSSSLNNNNNNADEVEANGGNFLPTAFGRKIKEGALRREKEREKEKSMLVKKSSPSESGRREPGGDVGGFEKFTKGIGMKLLEKMGYKGGGLGKNEQGIVAPIEAKLRPKKMGMGFNDYKETSSAPALQESNGKQTVARPAILPVEGRSKEKLWSKQAKKVKKVYVTAEELLAKKQEQGLETVQKVFDMRGPQVRVLTNLENLNAEEKARENDVPMPELQHNIRLIVDLAELDIQKIDNDLRNEMETVVALQKEKEKLQAEAARQKRQFDNMEEIVGVLDRIGEESTSGTLTLDSLAKAFADLQQQYVEEYTLCNLSSIACSYALPLFIRIFQGWDPLQTPTHGLEVVSLWKDLLQGNDIFAISDAASPYTQLFMEVVFPAVRISGTNTWQARDPEPMLRFLDSWEKLLPSSVLQSILENIILPKLSAAVYSWDPRRETVPIHSWVHPWLPLLGQRLESCYHTIRSRFESVLHAWHPSDMSAYYILSPWKTVFDAINWEKLMVRFIVPKLLAVMHEFQINPANQNLDQFYWVRTWATAIPIHHMLPILDIFFNKWQEVLYHWLCSNPNFEEVTKWYLGWKELIPPELQANEHIRYRLNLALDMMNQAVEGLEVVQPGLRENISYLRVLEQRQFENQKKAAVQAQSRPSVGSNSGIQMDGTGSGVDMSMKEVIEVHAQENGLLFKPKPGRMQDGHQIYGFGNISIIIDSLNQKVFAQVEDRWSFVSLEQLLDLHNRSGLKRR</sequence>
<evidence type="ECO:0000313" key="11">
    <source>
        <dbReference type="Proteomes" id="UP001627284"/>
    </source>
</evidence>
<evidence type="ECO:0000256" key="8">
    <source>
        <dbReference type="SAM" id="MobiDB-lite"/>
    </source>
</evidence>
<protein>
    <recommendedName>
        <fullName evidence="9">G-patch domain-containing protein</fullName>
    </recommendedName>
</protein>
<dbReference type="InterPro" id="IPR024933">
    <property type="entry name" value="TFP11"/>
</dbReference>
<evidence type="ECO:0000256" key="5">
    <source>
        <dbReference type="ARBA" id="ARBA00023187"/>
    </source>
</evidence>
<feature type="region of interest" description="Disordered" evidence="8">
    <location>
        <begin position="81"/>
        <end position="168"/>
    </location>
</feature>
<name>A0ABD2R495_9SOLN</name>
<dbReference type="GO" id="GO:0008380">
    <property type="term" value="P:RNA splicing"/>
    <property type="evidence" value="ECO:0007669"/>
    <property type="project" value="UniProtKB-KW"/>
</dbReference>
<dbReference type="Pfam" id="PF12457">
    <property type="entry name" value="TIP_N"/>
    <property type="match status" value="1"/>
</dbReference>
<dbReference type="GO" id="GO:0006397">
    <property type="term" value="P:mRNA processing"/>
    <property type="evidence" value="ECO:0007669"/>
    <property type="project" value="UniProtKB-KW"/>
</dbReference>
<dbReference type="InterPro" id="IPR022783">
    <property type="entry name" value="GCFC_dom"/>
</dbReference>
<evidence type="ECO:0000256" key="4">
    <source>
        <dbReference type="ARBA" id="ARBA00022728"/>
    </source>
</evidence>
<dbReference type="Pfam" id="PF07842">
    <property type="entry name" value="GCFC"/>
    <property type="match status" value="1"/>
</dbReference>
<dbReference type="SMART" id="SM00443">
    <property type="entry name" value="G_patch"/>
    <property type="match status" value="1"/>
</dbReference>
<accession>A0ABD2R495</accession>
<keyword evidence="7" id="KW-0175">Coiled coil</keyword>
<proteinExistence type="inferred from homology"/>
<feature type="compositionally biased region" description="Low complexity" evidence="8">
    <location>
        <begin position="153"/>
        <end position="168"/>
    </location>
</feature>
<dbReference type="Pfam" id="PF01585">
    <property type="entry name" value="G-patch"/>
    <property type="match status" value="1"/>
</dbReference>
<feature type="coiled-coil region" evidence="7">
    <location>
        <begin position="381"/>
        <end position="422"/>
    </location>
</feature>
<evidence type="ECO:0000259" key="9">
    <source>
        <dbReference type="PROSITE" id="PS50174"/>
    </source>
</evidence>
<reference evidence="10 11" key="1">
    <citation type="submission" date="2024-05" db="EMBL/GenBank/DDBJ databases">
        <title>De novo assembly of an allotetraploid wild potato.</title>
        <authorList>
            <person name="Hosaka A.J."/>
        </authorList>
    </citation>
    <scope>NUCLEOTIDE SEQUENCE [LARGE SCALE GENOMIC DNA]</scope>
    <source>
        <tissue evidence="10">Young leaves</tissue>
    </source>
</reference>
<keyword evidence="3" id="KW-0507">mRNA processing</keyword>
<dbReference type="PANTHER" id="PTHR23329:SF1">
    <property type="entry name" value="TUFTELIN-INTERACTING PROTEIN 11"/>
    <property type="match status" value="1"/>
</dbReference>
<evidence type="ECO:0000256" key="6">
    <source>
        <dbReference type="ARBA" id="ARBA00023242"/>
    </source>
</evidence>
<evidence type="ECO:0000256" key="3">
    <source>
        <dbReference type="ARBA" id="ARBA00022664"/>
    </source>
</evidence>
<dbReference type="PANTHER" id="PTHR23329">
    <property type="entry name" value="TUFTELIN-INTERACTING PROTEIN 11-RELATED"/>
    <property type="match status" value="1"/>
</dbReference>
<evidence type="ECO:0000256" key="7">
    <source>
        <dbReference type="SAM" id="Coils"/>
    </source>
</evidence>
<dbReference type="AlphaFoldDB" id="A0ABD2R495"/>
<dbReference type="PIRSF" id="PIRSF017706">
    <property type="entry name" value="TFIP11"/>
    <property type="match status" value="1"/>
</dbReference>
<feature type="non-terminal residue" evidence="10">
    <location>
        <position position="1"/>
    </location>
</feature>
<dbReference type="Proteomes" id="UP001627284">
    <property type="component" value="Unassembled WGS sequence"/>
</dbReference>
<gene>
    <name evidence="10" type="ORF">AABB24_036785</name>
</gene>